<sequence>MVCDEISARIQKARLTFANFCHLWRRRDIRLSTKGRVYCAVRSVLLYGSETWPVRVEDIRGLLVFDHRCLQNIARISWDHRISNAVVRTQVLGKDGKSVDKVVKLHHLRWLGHVLRMPNDRLPRRAMFSGIGIGWKKGRGGQIQNMAQIHEVTDKWTESCW</sequence>
<evidence type="ECO:0000313" key="2">
    <source>
        <dbReference type="Proteomes" id="UP000277204"/>
    </source>
</evidence>
<organism evidence="1 2">
    <name type="scientific">Schistosoma margrebowiei</name>
    <dbReference type="NCBI Taxonomy" id="48269"/>
    <lineage>
        <taxon>Eukaryota</taxon>
        <taxon>Metazoa</taxon>
        <taxon>Spiralia</taxon>
        <taxon>Lophotrochozoa</taxon>
        <taxon>Platyhelminthes</taxon>
        <taxon>Trematoda</taxon>
        <taxon>Digenea</taxon>
        <taxon>Strigeidida</taxon>
        <taxon>Schistosomatoidea</taxon>
        <taxon>Schistosomatidae</taxon>
        <taxon>Schistosoma</taxon>
    </lineage>
</organism>
<proteinExistence type="predicted"/>
<dbReference type="AlphaFoldDB" id="A0A3P7X8G1"/>
<protein>
    <submittedName>
        <fullName evidence="1">Uncharacterized protein</fullName>
    </submittedName>
</protein>
<dbReference type="PANTHER" id="PTHR47027:SF25">
    <property type="entry name" value="REVERSE TRANSCRIPTASE DOMAIN-CONTAINING PROTEIN"/>
    <property type="match status" value="1"/>
</dbReference>
<dbReference type="PANTHER" id="PTHR47027">
    <property type="entry name" value="REVERSE TRANSCRIPTASE DOMAIN-CONTAINING PROTEIN"/>
    <property type="match status" value="1"/>
</dbReference>
<keyword evidence="2" id="KW-1185">Reference proteome</keyword>
<gene>
    <name evidence="1" type="ORF">SMRZ_LOCUS4569</name>
</gene>
<dbReference type="EMBL" id="UZAI01001465">
    <property type="protein sequence ID" value="VDO62219.1"/>
    <property type="molecule type" value="Genomic_DNA"/>
</dbReference>
<accession>A0A3P7X8G1</accession>
<dbReference type="Proteomes" id="UP000277204">
    <property type="component" value="Unassembled WGS sequence"/>
</dbReference>
<name>A0A3P7X8G1_9TREM</name>
<reference evidence="1 2" key="1">
    <citation type="submission" date="2018-11" db="EMBL/GenBank/DDBJ databases">
        <authorList>
            <consortium name="Pathogen Informatics"/>
        </authorList>
    </citation>
    <scope>NUCLEOTIDE SEQUENCE [LARGE SCALE GENOMIC DNA]</scope>
    <source>
        <strain evidence="1 2">Zambia</strain>
    </source>
</reference>
<evidence type="ECO:0000313" key="1">
    <source>
        <dbReference type="EMBL" id="VDO62219.1"/>
    </source>
</evidence>